<dbReference type="InterPro" id="IPR050473">
    <property type="entry name" value="A2M/Complement_sys"/>
</dbReference>
<dbReference type="InterPro" id="IPR009048">
    <property type="entry name" value="A-macroglobulin_rcpt-bd"/>
</dbReference>
<protein>
    <submittedName>
        <fullName evidence="2">RCG29619, isoform CRA_b</fullName>
    </submittedName>
</protein>
<dbReference type="SMART" id="SM01361">
    <property type="entry name" value="A2M_recep"/>
    <property type="match status" value="1"/>
</dbReference>
<proteinExistence type="predicted"/>
<evidence type="ECO:0000313" key="3">
    <source>
        <dbReference type="Proteomes" id="UP000234681"/>
    </source>
</evidence>
<dbReference type="PANTHER" id="PTHR11412:SF133">
    <property type="entry name" value="MURINOGLOBULIN-1-RELATED"/>
    <property type="match status" value="1"/>
</dbReference>
<dbReference type="AlphaFoldDB" id="A6ILD4"/>
<dbReference type="PANTHER" id="PTHR11412">
    <property type="entry name" value="MACROGLOBULIN / COMPLEMENT"/>
    <property type="match status" value="1"/>
</dbReference>
<dbReference type="EMBL" id="CH473964">
    <property type="protein sequence ID" value="EDM02006.1"/>
    <property type="molecule type" value="Genomic_DNA"/>
</dbReference>
<reference evidence="2 3" key="1">
    <citation type="submission" date="2005-09" db="EMBL/GenBank/DDBJ databases">
        <authorList>
            <person name="Mural R.J."/>
            <person name="Li P.W."/>
            <person name="Adams M.D."/>
            <person name="Amanatides P.G."/>
            <person name="Baden-Tillson H."/>
            <person name="Barnstead M."/>
            <person name="Chin S.H."/>
            <person name="Dew I."/>
            <person name="Evans C.A."/>
            <person name="Ferriera S."/>
            <person name="Flanigan M."/>
            <person name="Fosler C."/>
            <person name="Glodek A."/>
            <person name="Gu Z."/>
            <person name="Holt R.A."/>
            <person name="Jennings D."/>
            <person name="Kraft C.L."/>
            <person name="Lu F."/>
            <person name="Nguyen T."/>
            <person name="Nusskern D.R."/>
            <person name="Pfannkoch C.M."/>
            <person name="Sitter C."/>
            <person name="Sutton G.G."/>
            <person name="Venter J.C."/>
            <person name="Wang Z."/>
            <person name="Woodage T."/>
            <person name="Zheng X.H."/>
            <person name="Zhong F."/>
        </authorList>
    </citation>
    <scope>NUCLEOTIDE SEQUENCE [LARGE SCALE GENOMIC DNA]</scope>
    <source>
        <strain>BN</strain>
        <strain evidence="3">Sprague-Dawley</strain>
    </source>
</reference>
<sequence>MCVCSGKMLGSCGYAAVSLFPLNGKSDFAHTMLKLGEIDPRTQCNGGDIFLFTTYQTTLRYNVPLEKQQPAFALKVQTVPLTCNNPKGQNSFQISLEISYTGSRPASNMVIADVKMLSGFIPLKPTVKKLERLGHVSRTEVTTNNVLLYLDQVTNQTLSFSFIIQQDIPVKNLQPAIVKVYDYYETDEVAFAEYSSPCSSDDQNV</sequence>
<accession>A6ILD4</accession>
<dbReference type="FunFam" id="2.60.40.690:FF:000001">
    <property type="entry name" value="PZP, alpha-2-macroglobulin like"/>
    <property type="match status" value="1"/>
</dbReference>
<dbReference type="InterPro" id="IPR036595">
    <property type="entry name" value="A-macroglobulin_rcpt-bd_sf"/>
</dbReference>
<dbReference type="Proteomes" id="UP000234681">
    <property type="component" value="Chromosome 4"/>
</dbReference>
<dbReference type="SUPFAM" id="SSF49410">
    <property type="entry name" value="Alpha-macroglobulin receptor domain"/>
    <property type="match status" value="1"/>
</dbReference>
<dbReference type="GO" id="GO:0005576">
    <property type="term" value="C:extracellular region"/>
    <property type="evidence" value="ECO:0007669"/>
    <property type="project" value="InterPro"/>
</dbReference>
<dbReference type="Gene3D" id="2.60.40.690">
    <property type="entry name" value="Alpha-macroglobulin, receptor-binding domain"/>
    <property type="match status" value="1"/>
</dbReference>
<feature type="domain" description="Alpha-macroglobulin receptor-binding" evidence="1">
    <location>
        <begin position="107"/>
        <end position="194"/>
    </location>
</feature>
<dbReference type="Pfam" id="PF07677">
    <property type="entry name" value="A2M_recep"/>
    <property type="match status" value="1"/>
</dbReference>
<organism evidence="2 3">
    <name type="scientific">Rattus norvegicus</name>
    <name type="common">Rat</name>
    <dbReference type="NCBI Taxonomy" id="10116"/>
    <lineage>
        <taxon>Eukaryota</taxon>
        <taxon>Metazoa</taxon>
        <taxon>Chordata</taxon>
        <taxon>Craniata</taxon>
        <taxon>Vertebrata</taxon>
        <taxon>Euteleostomi</taxon>
        <taxon>Mammalia</taxon>
        <taxon>Eutheria</taxon>
        <taxon>Euarchontoglires</taxon>
        <taxon>Glires</taxon>
        <taxon>Rodentia</taxon>
        <taxon>Myomorpha</taxon>
        <taxon>Muroidea</taxon>
        <taxon>Muridae</taxon>
        <taxon>Murinae</taxon>
        <taxon>Rattus</taxon>
    </lineage>
</organism>
<evidence type="ECO:0000313" key="2">
    <source>
        <dbReference type="EMBL" id="EDM02006.1"/>
    </source>
</evidence>
<evidence type="ECO:0000259" key="1">
    <source>
        <dbReference type="SMART" id="SM01361"/>
    </source>
</evidence>
<name>A6ILD4_RAT</name>
<gene>
    <name evidence="2" type="ORF">rCG_29619</name>
</gene>